<dbReference type="Pfam" id="PF05227">
    <property type="entry name" value="CHASE3"/>
    <property type="match status" value="1"/>
</dbReference>
<dbReference type="Pfam" id="PF00015">
    <property type="entry name" value="MCPsignal"/>
    <property type="match status" value="1"/>
</dbReference>
<evidence type="ECO:0000256" key="1">
    <source>
        <dbReference type="ARBA" id="ARBA00004429"/>
    </source>
</evidence>
<organism evidence="10 11">
    <name type="scientific">Dongia rigui</name>
    <dbReference type="NCBI Taxonomy" id="940149"/>
    <lineage>
        <taxon>Bacteria</taxon>
        <taxon>Pseudomonadati</taxon>
        <taxon>Pseudomonadota</taxon>
        <taxon>Alphaproteobacteria</taxon>
        <taxon>Rhodospirillales</taxon>
        <taxon>Dongiaceae</taxon>
        <taxon>Dongia</taxon>
    </lineage>
</organism>
<evidence type="ECO:0000259" key="7">
    <source>
        <dbReference type="PROSITE" id="PS50111"/>
    </source>
</evidence>
<dbReference type="PANTHER" id="PTHR32089">
    <property type="entry name" value="METHYL-ACCEPTING CHEMOTAXIS PROTEIN MCPB"/>
    <property type="match status" value="1"/>
</dbReference>
<feature type="domain" description="T-SNARE coiled-coil homology" evidence="8">
    <location>
        <begin position="491"/>
        <end position="553"/>
    </location>
</feature>
<dbReference type="SUPFAM" id="SSF58104">
    <property type="entry name" value="Methyl-accepting chemotaxis protein (MCP) signaling domain"/>
    <property type="match status" value="1"/>
</dbReference>
<keyword evidence="2" id="KW-0997">Cell inner membrane</keyword>
<dbReference type="Gene3D" id="6.10.340.10">
    <property type="match status" value="1"/>
</dbReference>
<keyword evidence="11" id="KW-1185">Reference proteome</keyword>
<reference evidence="10 11" key="1">
    <citation type="journal article" date="2013" name="Antonie Van Leeuwenhoek">
        <title>Dongia rigui sp. nov., isolated from freshwater of a large wetland in Korea.</title>
        <authorList>
            <person name="Baik K.S."/>
            <person name="Hwang Y.M."/>
            <person name="Choi J.S."/>
            <person name="Kwon J."/>
            <person name="Seong C.N."/>
        </authorList>
    </citation>
    <scope>NUCLEOTIDE SEQUENCE [LARGE SCALE GENOMIC DNA]</scope>
    <source>
        <strain evidence="10 11">04SU4-P</strain>
    </source>
</reference>
<dbReference type="Gene3D" id="1.10.287.950">
    <property type="entry name" value="Methyl-accepting chemotaxis protein"/>
    <property type="match status" value="1"/>
</dbReference>
<feature type="domain" description="HAMP" evidence="9">
    <location>
        <begin position="245"/>
        <end position="298"/>
    </location>
</feature>
<dbReference type="CDD" id="cd06225">
    <property type="entry name" value="HAMP"/>
    <property type="match status" value="1"/>
</dbReference>
<evidence type="ECO:0000256" key="6">
    <source>
        <dbReference type="SAM" id="Phobius"/>
    </source>
</evidence>
<dbReference type="Pfam" id="PF00672">
    <property type="entry name" value="HAMP"/>
    <property type="match status" value="1"/>
</dbReference>
<evidence type="ECO:0000256" key="3">
    <source>
        <dbReference type="ARBA" id="ARBA00023224"/>
    </source>
</evidence>
<dbReference type="SMART" id="SM00283">
    <property type="entry name" value="MA"/>
    <property type="match status" value="1"/>
</dbReference>
<dbReference type="CDD" id="cd19410">
    <property type="entry name" value="HK9-like_sensor"/>
    <property type="match status" value="1"/>
</dbReference>
<dbReference type="PROSITE" id="PS50192">
    <property type="entry name" value="T_SNARE"/>
    <property type="match status" value="1"/>
</dbReference>
<dbReference type="PRINTS" id="PR00260">
    <property type="entry name" value="CHEMTRNSDUCR"/>
</dbReference>
<name>A0ABU5E214_9PROT</name>
<dbReference type="Proteomes" id="UP001271769">
    <property type="component" value="Unassembled WGS sequence"/>
</dbReference>
<evidence type="ECO:0000256" key="4">
    <source>
        <dbReference type="ARBA" id="ARBA00029447"/>
    </source>
</evidence>
<dbReference type="InterPro" id="IPR004090">
    <property type="entry name" value="Chemotax_Me-accpt_rcpt"/>
</dbReference>
<evidence type="ECO:0000313" key="11">
    <source>
        <dbReference type="Proteomes" id="UP001271769"/>
    </source>
</evidence>
<comment type="subcellular location">
    <subcellularLocation>
        <location evidence="1">Cell inner membrane</location>
        <topology evidence="1">Multi-pass membrane protein</topology>
    </subcellularLocation>
</comment>
<evidence type="ECO:0000259" key="8">
    <source>
        <dbReference type="PROSITE" id="PS50192"/>
    </source>
</evidence>
<dbReference type="SMART" id="SM00304">
    <property type="entry name" value="HAMP"/>
    <property type="match status" value="1"/>
</dbReference>
<dbReference type="InterPro" id="IPR007891">
    <property type="entry name" value="CHASE3"/>
</dbReference>
<protein>
    <submittedName>
        <fullName evidence="10">CHASE3 domain-containing protein</fullName>
    </submittedName>
</protein>
<keyword evidence="6" id="KW-1133">Transmembrane helix</keyword>
<dbReference type="EMBL" id="JAXCLX010000002">
    <property type="protein sequence ID" value="MDY0873352.1"/>
    <property type="molecule type" value="Genomic_DNA"/>
</dbReference>
<dbReference type="InterPro" id="IPR004089">
    <property type="entry name" value="MCPsignal_dom"/>
</dbReference>
<keyword evidence="2" id="KW-1003">Cell membrane</keyword>
<keyword evidence="3 5" id="KW-0807">Transducer</keyword>
<keyword evidence="6" id="KW-0812">Transmembrane</keyword>
<dbReference type="InterPro" id="IPR003660">
    <property type="entry name" value="HAMP_dom"/>
</dbReference>
<dbReference type="RefSeq" id="WP_320501806.1">
    <property type="nucleotide sequence ID" value="NZ_JAXCLX010000002.1"/>
</dbReference>
<evidence type="ECO:0000259" key="9">
    <source>
        <dbReference type="PROSITE" id="PS50885"/>
    </source>
</evidence>
<keyword evidence="6" id="KW-0472">Membrane</keyword>
<evidence type="ECO:0000256" key="2">
    <source>
        <dbReference type="ARBA" id="ARBA00022519"/>
    </source>
</evidence>
<accession>A0ABU5E214</accession>
<evidence type="ECO:0000256" key="5">
    <source>
        <dbReference type="PROSITE-ProRule" id="PRU00284"/>
    </source>
</evidence>
<feature type="domain" description="Methyl-accepting transducer" evidence="7">
    <location>
        <begin position="332"/>
        <end position="575"/>
    </location>
</feature>
<evidence type="ECO:0000313" key="10">
    <source>
        <dbReference type="EMBL" id="MDY0873352.1"/>
    </source>
</evidence>
<gene>
    <name evidence="10" type="ORF">SMD31_15535</name>
</gene>
<sequence>MDSFSGHTATAPSPTADRRRAGVASLLISVESKMSALLNLKIAHKLILGFAILILLVSSVCAFIYNRVGFLDKSSGWTTHTYEVLETLDAALLGMVNQETGVRGYLVSGDQGFLDPYHNGLKQYDAAFEKVKKLTSDNATQQGRLQELDVLARTWQNDVAAKEVALMADPATSEQARAMESGGAGKKSMDGFRAKLAEIADAERGLLVTRSADQDEAVATTYTVTIAGAAGAIAISVMLGFFLSRTIGAPIVRMTNAMTVLAQGNVSTEIPARGRKDEVGQMAEAVQVFKDNMIETERLRAEQEATKKRAEEDRRKGMLAMADQFESSVGGVVTAVTTAAQELQRTAQSMSTAAEATAHQSNAVAAASQQLTQNVQTVASATEELTSSIQEISNQVSESTRIVSGAVTQANDTNDKVKGLAVAAQKIGEVVTLINEIASQTNLLALNATIEAARAGEAGKGFAVVASEVKNLATQTAKATDEIGGQIRSIQDATDSSAEAIQGITSTIARVNEISTTIASAVEEQGAATQEISRNVQQAATGTNEVSSNVAGVTQASQQTSMGANQVLTAATELARNGETLRTQVDQFLRQIRAG</sequence>
<feature type="transmembrane region" description="Helical" evidence="6">
    <location>
        <begin position="42"/>
        <end position="65"/>
    </location>
</feature>
<feature type="transmembrane region" description="Helical" evidence="6">
    <location>
        <begin position="219"/>
        <end position="243"/>
    </location>
</feature>
<comment type="caution">
    <text evidence="10">The sequence shown here is derived from an EMBL/GenBank/DDBJ whole genome shotgun (WGS) entry which is preliminary data.</text>
</comment>
<dbReference type="InterPro" id="IPR000727">
    <property type="entry name" value="T_SNARE_dom"/>
</dbReference>
<dbReference type="PROSITE" id="PS50885">
    <property type="entry name" value="HAMP"/>
    <property type="match status" value="1"/>
</dbReference>
<comment type="similarity">
    <text evidence="4">Belongs to the methyl-accepting chemotaxis (MCP) protein family.</text>
</comment>
<dbReference type="PROSITE" id="PS50111">
    <property type="entry name" value="CHEMOTAXIS_TRANSDUC_2"/>
    <property type="match status" value="1"/>
</dbReference>
<proteinExistence type="inferred from homology"/>
<dbReference type="PANTHER" id="PTHR32089:SF112">
    <property type="entry name" value="LYSOZYME-LIKE PROTEIN-RELATED"/>
    <property type="match status" value="1"/>
</dbReference>